<keyword evidence="2" id="KW-0812">Transmembrane</keyword>
<dbReference type="Proteomes" id="UP001221898">
    <property type="component" value="Unassembled WGS sequence"/>
</dbReference>
<evidence type="ECO:0000256" key="1">
    <source>
        <dbReference type="SAM" id="MobiDB-lite"/>
    </source>
</evidence>
<feature type="transmembrane region" description="Helical" evidence="2">
    <location>
        <begin position="410"/>
        <end position="430"/>
    </location>
</feature>
<feature type="domain" description="PiggyBac transposable element-derived protein" evidence="3">
    <location>
        <begin position="259"/>
        <end position="409"/>
    </location>
</feature>
<evidence type="ECO:0000256" key="2">
    <source>
        <dbReference type="SAM" id="Phobius"/>
    </source>
</evidence>
<dbReference type="EMBL" id="JAINUG010000219">
    <property type="protein sequence ID" value="KAJ8386987.1"/>
    <property type="molecule type" value="Genomic_DNA"/>
</dbReference>
<organism evidence="4 5">
    <name type="scientific">Aldrovandia affinis</name>
    <dbReference type="NCBI Taxonomy" id="143900"/>
    <lineage>
        <taxon>Eukaryota</taxon>
        <taxon>Metazoa</taxon>
        <taxon>Chordata</taxon>
        <taxon>Craniata</taxon>
        <taxon>Vertebrata</taxon>
        <taxon>Euteleostomi</taxon>
        <taxon>Actinopterygii</taxon>
        <taxon>Neopterygii</taxon>
        <taxon>Teleostei</taxon>
        <taxon>Notacanthiformes</taxon>
        <taxon>Halosauridae</taxon>
        <taxon>Aldrovandia</taxon>
    </lineage>
</organism>
<keyword evidence="5" id="KW-1185">Reference proteome</keyword>
<dbReference type="AlphaFoldDB" id="A0AAD7RMS6"/>
<accession>A0AAD7RMS6</accession>
<keyword evidence="2" id="KW-0472">Membrane</keyword>
<protein>
    <recommendedName>
        <fullName evidence="3">PiggyBac transposable element-derived protein domain-containing protein</fullName>
    </recommendedName>
</protein>
<dbReference type="Pfam" id="PF13843">
    <property type="entry name" value="DDE_Tnp_1_7"/>
    <property type="match status" value="2"/>
</dbReference>
<feature type="domain" description="PiggyBac transposable element-derived protein" evidence="3">
    <location>
        <begin position="130"/>
        <end position="249"/>
    </location>
</feature>
<evidence type="ECO:0000313" key="5">
    <source>
        <dbReference type="Proteomes" id="UP001221898"/>
    </source>
</evidence>
<reference evidence="4" key="1">
    <citation type="journal article" date="2023" name="Science">
        <title>Genome structures resolve the early diversification of teleost fishes.</title>
        <authorList>
            <person name="Parey E."/>
            <person name="Louis A."/>
            <person name="Montfort J."/>
            <person name="Bouchez O."/>
            <person name="Roques C."/>
            <person name="Iampietro C."/>
            <person name="Lluch J."/>
            <person name="Castinel A."/>
            <person name="Donnadieu C."/>
            <person name="Desvignes T."/>
            <person name="Floi Bucao C."/>
            <person name="Jouanno E."/>
            <person name="Wen M."/>
            <person name="Mejri S."/>
            <person name="Dirks R."/>
            <person name="Jansen H."/>
            <person name="Henkel C."/>
            <person name="Chen W.J."/>
            <person name="Zahm M."/>
            <person name="Cabau C."/>
            <person name="Klopp C."/>
            <person name="Thompson A.W."/>
            <person name="Robinson-Rechavi M."/>
            <person name="Braasch I."/>
            <person name="Lecointre G."/>
            <person name="Bobe J."/>
            <person name="Postlethwait J.H."/>
            <person name="Berthelot C."/>
            <person name="Roest Crollius H."/>
            <person name="Guiguen Y."/>
        </authorList>
    </citation>
    <scope>NUCLEOTIDE SEQUENCE</scope>
    <source>
        <strain evidence="4">NC1722</strain>
    </source>
</reference>
<dbReference type="PANTHER" id="PTHR47272:SF1">
    <property type="entry name" value="PIGGYBAC TRANSPOSABLE ELEMENT-DERIVED PROTEIN 3-LIKE"/>
    <property type="match status" value="1"/>
</dbReference>
<proteinExistence type="predicted"/>
<gene>
    <name evidence="4" type="ORF">AAFF_G00161640</name>
</gene>
<dbReference type="InterPro" id="IPR029526">
    <property type="entry name" value="PGBD"/>
</dbReference>
<keyword evidence="2" id="KW-1133">Transmembrane helix</keyword>
<comment type="caution">
    <text evidence="4">The sequence shown here is derived from an EMBL/GenBank/DDBJ whole genome shotgun (WGS) entry which is preliminary data.</text>
</comment>
<evidence type="ECO:0000313" key="4">
    <source>
        <dbReference type="EMBL" id="KAJ8386987.1"/>
    </source>
</evidence>
<dbReference type="PANTHER" id="PTHR47272">
    <property type="entry name" value="DDE_TNP_1_7 DOMAIN-CONTAINING PROTEIN"/>
    <property type="match status" value="1"/>
</dbReference>
<sequence length="514" mass="58232">MPQKGKHSQAAKQRWRRLDLADPQIIPSTVTQQTAQPETPPPAPSFWTKTDAITPSQSPAQKMAKLQIPLLATPSCSRSKAEQENVDSETEDVAEVEVTRLPRWSTPHSANSSAYPIWQGLLSSSDDVKSPLQYFKEFFSEDILEVIVQQSNLYAMQCDTNKPLNLNIRELEQFLGPVVYMSVFGLPSTRVYWNKACRVSQVADTMTLNRWEAIKKSLHFSNNEERQEENDDPLHKIRPLVTHLTSKLTSIPMGRVVQPPELADVGASGNVVLRLAQPIPKQENYKLFFDNWFTSVPLVLTLAQHGIQCTGTVRGNRLPGVNLMCDAELKRAGCGSFEEKIAMVGETTLHIVKWYDNRSVTLLSDYTGAYPVTEFDRWDRKQKVIIKVPCPAVVKDYNKNMGGVIRSKKWYHWLVFHFLDMIIVTAWLLYRRDCEGTGMGKKEHMKVYAFKSYIAEALCKSGKSLERKKGRPSSTIAGQCEEKRRKGPAAPIPVRDVRLDATAHWMIMAEKKGR</sequence>
<evidence type="ECO:0000259" key="3">
    <source>
        <dbReference type="Pfam" id="PF13843"/>
    </source>
</evidence>
<feature type="compositionally biased region" description="Basic residues" evidence="1">
    <location>
        <begin position="1"/>
        <end position="15"/>
    </location>
</feature>
<feature type="region of interest" description="Disordered" evidence="1">
    <location>
        <begin position="465"/>
        <end position="488"/>
    </location>
</feature>
<feature type="region of interest" description="Disordered" evidence="1">
    <location>
        <begin position="1"/>
        <end position="53"/>
    </location>
</feature>
<name>A0AAD7RMS6_9TELE</name>